<evidence type="ECO:0000313" key="2">
    <source>
        <dbReference type="EMBL" id="MBY79176.1"/>
    </source>
</evidence>
<name>A0A2S2QN38_9HEMI</name>
<accession>A0A2S2QN38</accession>
<dbReference type="AlphaFoldDB" id="A0A2S2QN38"/>
<dbReference type="PANTHER" id="PTHR45749">
    <property type="match status" value="1"/>
</dbReference>
<protein>
    <submittedName>
        <fullName evidence="4">Uncharacterized protein LOC112684113</fullName>
    </submittedName>
    <submittedName>
        <fullName evidence="2">Zinc finger MYM-type protein 1</fullName>
    </submittedName>
</protein>
<reference evidence="4" key="2">
    <citation type="submission" date="2025-04" db="UniProtKB">
        <authorList>
            <consortium name="RefSeq"/>
        </authorList>
    </citation>
    <scope>IDENTIFICATION</scope>
    <source>
        <tissue evidence="4">Whole body</tissue>
    </source>
</reference>
<sequence>MIQTERMKRVLENRQNIKPIIEAIMLCGCQNMPLRGHHDWKRIHVNDNVQNNQGHFREIIRYRAQGDDVLRSILKSERTVKYLSNTSQNAIIDSCNSILLSKVVASINKAKCFAVLVDETSDISGMELVSLCLRYVDLDKLELHEDFLQFIPTNDTTGKGLANSILENLSAFGVDLIYLRVQGYDGAAAIRVYKRT</sequence>
<dbReference type="InterPro" id="IPR025398">
    <property type="entry name" value="DUF4371"/>
</dbReference>
<evidence type="ECO:0000259" key="1">
    <source>
        <dbReference type="Pfam" id="PF14291"/>
    </source>
</evidence>
<evidence type="ECO:0000313" key="4">
    <source>
        <dbReference type="RefSeq" id="XP_025411222.1"/>
    </source>
</evidence>
<feature type="domain" description="DUF4371" evidence="1">
    <location>
        <begin position="30"/>
        <end position="190"/>
    </location>
</feature>
<keyword evidence="3" id="KW-1185">Reference proteome</keyword>
<proteinExistence type="predicted"/>
<dbReference type="OrthoDB" id="6614843at2759"/>
<reference evidence="2" key="1">
    <citation type="submission" date="2018-04" db="EMBL/GenBank/DDBJ databases">
        <title>Transcriptome assembly of Sipha flava.</title>
        <authorList>
            <person name="Scully E.D."/>
            <person name="Geib S.M."/>
            <person name="Palmer N.A."/>
            <person name="Koch K."/>
            <person name="Bradshaw J."/>
            <person name="Heng-Moss T."/>
            <person name="Sarath G."/>
        </authorList>
    </citation>
    <scope>NUCLEOTIDE SEQUENCE</scope>
</reference>
<dbReference type="RefSeq" id="XP_025411222.1">
    <property type="nucleotide sequence ID" value="XM_025555437.1"/>
</dbReference>
<dbReference type="EMBL" id="GGMS01009973">
    <property type="protein sequence ID" value="MBY79176.1"/>
    <property type="molecule type" value="Transcribed_RNA"/>
</dbReference>
<dbReference type="Proteomes" id="UP000694846">
    <property type="component" value="Unplaced"/>
</dbReference>
<organism evidence="2">
    <name type="scientific">Sipha flava</name>
    <name type="common">yellow sugarcane aphid</name>
    <dbReference type="NCBI Taxonomy" id="143950"/>
    <lineage>
        <taxon>Eukaryota</taxon>
        <taxon>Metazoa</taxon>
        <taxon>Ecdysozoa</taxon>
        <taxon>Arthropoda</taxon>
        <taxon>Hexapoda</taxon>
        <taxon>Insecta</taxon>
        <taxon>Pterygota</taxon>
        <taxon>Neoptera</taxon>
        <taxon>Paraneoptera</taxon>
        <taxon>Hemiptera</taxon>
        <taxon>Sternorrhyncha</taxon>
        <taxon>Aphidomorpha</taxon>
        <taxon>Aphidoidea</taxon>
        <taxon>Aphididae</taxon>
        <taxon>Sipha</taxon>
    </lineage>
</organism>
<gene>
    <name evidence="2" type="primary">ZMYM1_126</name>
    <name evidence="4" type="synonym">LOC112684113</name>
    <name evidence="2" type="ORF">g.185649</name>
</gene>
<dbReference type="PANTHER" id="PTHR45749:SF21">
    <property type="entry name" value="DUF4371 DOMAIN-CONTAINING PROTEIN"/>
    <property type="match status" value="1"/>
</dbReference>
<evidence type="ECO:0000313" key="3">
    <source>
        <dbReference type="Proteomes" id="UP000694846"/>
    </source>
</evidence>
<dbReference type="Pfam" id="PF14291">
    <property type="entry name" value="DUF4371"/>
    <property type="match status" value="1"/>
</dbReference>